<dbReference type="Pfam" id="PF13797">
    <property type="entry name" value="Post_transc_reg"/>
    <property type="match status" value="1"/>
</dbReference>
<evidence type="ECO:0000313" key="2">
    <source>
        <dbReference type="Proteomes" id="UP001231941"/>
    </source>
</evidence>
<protein>
    <submittedName>
        <fullName evidence="1">Post-transcriptional regulator</fullName>
    </submittedName>
</protein>
<keyword evidence="2" id="KW-1185">Reference proteome</keyword>
<gene>
    <name evidence="1" type="ORF">Q5Y73_01480</name>
</gene>
<proteinExistence type="predicted"/>
<comment type="caution">
    <text evidence="1">The sequence shown here is derived from an EMBL/GenBank/DDBJ whole genome shotgun (WGS) entry which is preliminary data.</text>
</comment>
<dbReference type="EMBL" id="JAVAMP010000001">
    <property type="protein sequence ID" value="MDP5272769.1"/>
    <property type="molecule type" value="Genomic_DNA"/>
</dbReference>
<accession>A0ABT9ITT4</accession>
<dbReference type="InterPro" id="IPR025716">
    <property type="entry name" value="Post-transcriptional_regulator"/>
</dbReference>
<name>A0ABT9ITT4_9BACL</name>
<evidence type="ECO:0000313" key="1">
    <source>
        <dbReference type="EMBL" id="MDP5272769.1"/>
    </source>
</evidence>
<organism evidence="1 2">
    <name type="scientific">Chengkuizengella axinellae</name>
    <dbReference type="NCBI Taxonomy" id="3064388"/>
    <lineage>
        <taxon>Bacteria</taxon>
        <taxon>Bacillati</taxon>
        <taxon>Bacillota</taxon>
        <taxon>Bacilli</taxon>
        <taxon>Bacillales</taxon>
        <taxon>Paenibacillaceae</taxon>
        <taxon>Chengkuizengella</taxon>
    </lineage>
</organism>
<dbReference type="Proteomes" id="UP001231941">
    <property type="component" value="Unassembled WGS sequence"/>
</dbReference>
<sequence length="84" mass="9914">MENKQDHELNEQELSQTIEELCLSKAEEFRMLGYDKVTGHEIWQCISEKYSKNGVPHLHKIVNDILTLKVTAFMNWLTMNAYKE</sequence>
<reference evidence="1 2" key="1">
    <citation type="submission" date="2023-08" db="EMBL/GenBank/DDBJ databases">
        <authorList>
            <person name="Park J.-S."/>
        </authorList>
    </citation>
    <scope>NUCLEOTIDE SEQUENCE [LARGE SCALE GENOMIC DNA]</scope>
    <source>
        <strain evidence="1 2">2205SS18-9</strain>
    </source>
</reference>